<keyword evidence="3" id="KW-1185">Reference proteome</keyword>
<keyword evidence="1" id="KW-0472">Membrane</keyword>
<evidence type="ECO:0000313" key="3">
    <source>
        <dbReference type="Proteomes" id="UP000226442"/>
    </source>
</evidence>
<comment type="caution">
    <text evidence="2">The sequence shown here is derived from an EMBL/GenBank/DDBJ whole genome shotgun (WGS) entry which is preliminary data.</text>
</comment>
<name>A0A2G4F5Z3_9CYAN</name>
<dbReference type="PANTHER" id="PTHR34048:SF3">
    <property type="entry name" value="LOW-DENSITY RECEPTOR-LIKE PROTEIN"/>
    <property type="match status" value="1"/>
</dbReference>
<dbReference type="EMBL" id="NXIB02000009">
    <property type="protein sequence ID" value="PHX56907.1"/>
    <property type="molecule type" value="Genomic_DNA"/>
</dbReference>
<dbReference type="PANTHER" id="PTHR34048">
    <property type="entry name" value="LOW-DENSITY RECEPTOR-LIKE PROTEIN"/>
    <property type="match status" value="1"/>
</dbReference>
<dbReference type="RefSeq" id="WP_096831178.1">
    <property type="nucleotide sequence ID" value="NZ_NXIB02000009.1"/>
</dbReference>
<protein>
    <recommendedName>
        <fullName evidence="4">Gas vesicle protein</fullName>
    </recommendedName>
</protein>
<proteinExistence type="predicted"/>
<organism evidence="2 3">
    <name type="scientific">Tychonema bourrellyi FEM_GT703</name>
    <dbReference type="NCBI Taxonomy" id="2040638"/>
    <lineage>
        <taxon>Bacteria</taxon>
        <taxon>Bacillati</taxon>
        <taxon>Cyanobacteriota</taxon>
        <taxon>Cyanophyceae</taxon>
        <taxon>Oscillatoriophycideae</taxon>
        <taxon>Oscillatoriales</taxon>
        <taxon>Microcoleaceae</taxon>
        <taxon>Tychonema</taxon>
    </lineage>
</organism>
<dbReference type="Proteomes" id="UP000226442">
    <property type="component" value="Unassembled WGS sequence"/>
</dbReference>
<dbReference type="OrthoDB" id="516634at2"/>
<reference evidence="2" key="1">
    <citation type="submission" date="2017-10" db="EMBL/GenBank/DDBJ databases">
        <title>Draft genome sequence of the planktic cyanobacteria Tychonema bourrellyi isolated from alpine lentic freshwater.</title>
        <authorList>
            <person name="Tett A."/>
            <person name="Armanini F."/>
            <person name="Asnicar F."/>
            <person name="Boscaini A."/>
            <person name="Pasolli E."/>
            <person name="Zolfo M."/>
            <person name="Donati C."/>
            <person name="Salmaso N."/>
            <person name="Segata N."/>
        </authorList>
    </citation>
    <scope>NUCLEOTIDE SEQUENCE</scope>
    <source>
        <strain evidence="2">FEM_GT703</strain>
    </source>
</reference>
<sequence>MSNREGFTGGFLAGAAVGGLVGAVLGVVLSRRAAEAFLADPSEAKPIKQSKGKGSQLEDERIEVARLSLEDKIAQLNQAIDDVRLQLGDVNGNAQVHSSQSSLAEDS</sequence>
<feature type="transmembrane region" description="Helical" evidence="1">
    <location>
        <begin position="6"/>
        <end position="29"/>
    </location>
</feature>
<evidence type="ECO:0008006" key="4">
    <source>
        <dbReference type="Google" id="ProtNLM"/>
    </source>
</evidence>
<keyword evidence="1" id="KW-0812">Transmembrane</keyword>
<dbReference type="InterPro" id="IPR040377">
    <property type="entry name" value="Ssl2009-like"/>
</dbReference>
<gene>
    <name evidence="2" type="ORF">CP500_002705</name>
</gene>
<keyword evidence="1" id="KW-1133">Transmembrane helix</keyword>
<evidence type="ECO:0000313" key="2">
    <source>
        <dbReference type="EMBL" id="PHX56907.1"/>
    </source>
</evidence>
<accession>A0A2G4F5Z3</accession>
<dbReference type="AlphaFoldDB" id="A0A2G4F5Z3"/>
<evidence type="ECO:0000256" key="1">
    <source>
        <dbReference type="SAM" id="Phobius"/>
    </source>
</evidence>